<accession>A0A4Z1P0D5</accession>
<comment type="caution">
    <text evidence="1">The sequence shown here is derived from an EMBL/GenBank/DDBJ whole genome shotgun (WGS) entry which is preliminary data.</text>
</comment>
<reference evidence="1 2" key="1">
    <citation type="submission" date="2019-04" db="EMBL/GenBank/DDBJ databases">
        <title>High contiguity whole genome sequence and gene annotation resource for two Venturia nashicola isolates.</title>
        <authorList>
            <person name="Prokchorchik M."/>
            <person name="Won K."/>
            <person name="Lee Y."/>
            <person name="Choi E.D."/>
            <person name="Segonzac C."/>
            <person name="Sohn K.H."/>
        </authorList>
    </citation>
    <scope>NUCLEOTIDE SEQUENCE [LARGE SCALE GENOMIC DNA]</scope>
    <source>
        <strain evidence="1 2">PRI2</strain>
    </source>
</reference>
<gene>
    <name evidence="1" type="ORF">E6O75_ATG06844</name>
</gene>
<proteinExistence type="predicted"/>
<name>A0A4Z1P0D5_9PEZI</name>
<evidence type="ECO:0000313" key="2">
    <source>
        <dbReference type="Proteomes" id="UP000298493"/>
    </source>
</evidence>
<organism evidence="1 2">
    <name type="scientific">Venturia nashicola</name>
    <dbReference type="NCBI Taxonomy" id="86259"/>
    <lineage>
        <taxon>Eukaryota</taxon>
        <taxon>Fungi</taxon>
        <taxon>Dikarya</taxon>
        <taxon>Ascomycota</taxon>
        <taxon>Pezizomycotina</taxon>
        <taxon>Dothideomycetes</taxon>
        <taxon>Pleosporomycetidae</taxon>
        <taxon>Venturiales</taxon>
        <taxon>Venturiaceae</taxon>
        <taxon>Venturia</taxon>
    </lineage>
</organism>
<dbReference type="AlphaFoldDB" id="A0A4Z1P0D5"/>
<evidence type="ECO:0000313" key="1">
    <source>
        <dbReference type="EMBL" id="TID19506.1"/>
    </source>
</evidence>
<sequence>MAFLALIAISDSRLVVFAAEEAIFAQGYGVVIRFSKWYGFTYHPIAQHFIIQSMIFLLRVTRFQKWAVQVNMSPGGKTLIWLSCVTAEVVSLDNPQYPFGKPQLNGA</sequence>
<dbReference type="Proteomes" id="UP000298493">
    <property type="component" value="Unassembled WGS sequence"/>
</dbReference>
<protein>
    <submittedName>
        <fullName evidence="1">Uncharacterized protein</fullName>
    </submittedName>
</protein>
<dbReference type="EMBL" id="SNSC02000012">
    <property type="protein sequence ID" value="TID19506.1"/>
    <property type="molecule type" value="Genomic_DNA"/>
</dbReference>
<keyword evidence="2" id="KW-1185">Reference proteome</keyword>